<dbReference type="PhylomeDB" id="A0A0G4EBW0"/>
<evidence type="ECO:0000313" key="1">
    <source>
        <dbReference type="EMBL" id="CEL93466.1"/>
    </source>
</evidence>
<dbReference type="InParanoid" id="A0A0G4EBW0"/>
<gene>
    <name evidence="1" type="ORF">Vbra_4801</name>
</gene>
<proteinExistence type="predicted"/>
<evidence type="ECO:0000313" key="2">
    <source>
        <dbReference type="Proteomes" id="UP000041254"/>
    </source>
</evidence>
<reference evidence="1 2" key="1">
    <citation type="submission" date="2014-11" db="EMBL/GenBank/DDBJ databases">
        <authorList>
            <person name="Zhu J."/>
            <person name="Qi W."/>
            <person name="Song R."/>
        </authorList>
    </citation>
    <scope>NUCLEOTIDE SEQUENCE [LARGE SCALE GENOMIC DNA]</scope>
</reference>
<protein>
    <submittedName>
        <fullName evidence="1">Uncharacterized protein</fullName>
    </submittedName>
</protein>
<dbReference type="EMBL" id="CDMY01000170">
    <property type="protein sequence ID" value="CEL93466.1"/>
    <property type="molecule type" value="Genomic_DNA"/>
</dbReference>
<dbReference type="VEuPathDB" id="CryptoDB:Vbra_4801"/>
<keyword evidence="2" id="KW-1185">Reference proteome</keyword>
<organism evidence="1 2">
    <name type="scientific">Vitrella brassicaformis (strain CCMP3155)</name>
    <dbReference type="NCBI Taxonomy" id="1169540"/>
    <lineage>
        <taxon>Eukaryota</taxon>
        <taxon>Sar</taxon>
        <taxon>Alveolata</taxon>
        <taxon>Colpodellida</taxon>
        <taxon>Vitrellaceae</taxon>
        <taxon>Vitrella</taxon>
    </lineage>
</organism>
<sequence>MSVILSLSALTTIAHLKSTARPIRNALRPIVRNIRLPKAIEVAGVGGVVQFDDQLSHGDVMKAMWVVEEGARAAGRRWPTHSDSPSGAAAASCRSLWAPEICRHTPPRR</sequence>
<accession>A0A0G4EBW0</accession>
<name>A0A0G4EBW0_VITBC</name>
<dbReference type="AlphaFoldDB" id="A0A0G4EBW0"/>
<dbReference type="Proteomes" id="UP000041254">
    <property type="component" value="Unassembled WGS sequence"/>
</dbReference>